<dbReference type="GO" id="GO:0047570">
    <property type="term" value="F:3-oxoadipate enol-lactonase activity"/>
    <property type="evidence" value="ECO:0007669"/>
    <property type="project" value="UniProtKB-EC"/>
</dbReference>
<dbReference type="InterPro" id="IPR026968">
    <property type="entry name" value="PcaD/CatD"/>
</dbReference>
<evidence type="ECO:0000313" key="3">
    <source>
        <dbReference type="Proteomes" id="UP000191135"/>
    </source>
</evidence>
<keyword evidence="2" id="KW-0378">Hydrolase</keyword>
<dbReference type="EC" id="3.1.1.24" evidence="2"/>
<dbReference type="NCBIfam" id="TIGR02427">
    <property type="entry name" value="protocat_pcaD"/>
    <property type="match status" value="1"/>
</dbReference>
<dbReference type="eggNOG" id="COG0596">
    <property type="taxonomic scope" value="Bacteria"/>
</dbReference>
<keyword evidence="3" id="KW-1185">Reference proteome</keyword>
<dbReference type="KEGG" id="mmed:Mame_02249"/>
<dbReference type="Gene3D" id="3.40.50.1820">
    <property type="entry name" value="alpha/beta hydrolase"/>
    <property type="match status" value="1"/>
</dbReference>
<evidence type="ECO:0000313" key="2">
    <source>
        <dbReference type="EMBL" id="AQZ51584.1"/>
    </source>
</evidence>
<dbReference type="PANTHER" id="PTHR43798">
    <property type="entry name" value="MONOACYLGLYCEROL LIPASE"/>
    <property type="match status" value="1"/>
</dbReference>
<dbReference type="GO" id="GO:0016020">
    <property type="term" value="C:membrane"/>
    <property type="evidence" value="ECO:0007669"/>
    <property type="project" value="TreeGrafter"/>
</dbReference>
<feature type="domain" description="AB hydrolase-1" evidence="1">
    <location>
        <begin position="23"/>
        <end position="248"/>
    </location>
</feature>
<dbReference type="RefSeq" id="WP_018063821.1">
    <property type="nucleotide sequence ID" value="NZ_AQWH01000004.1"/>
</dbReference>
<organism evidence="2 3">
    <name type="scientific">Martelella mediterranea DSM 17316</name>
    <dbReference type="NCBI Taxonomy" id="1122214"/>
    <lineage>
        <taxon>Bacteria</taxon>
        <taxon>Pseudomonadati</taxon>
        <taxon>Pseudomonadota</taxon>
        <taxon>Alphaproteobacteria</taxon>
        <taxon>Hyphomicrobiales</taxon>
        <taxon>Aurantimonadaceae</taxon>
        <taxon>Martelella</taxon>
    </lineage>
</organism>
<protein>
    <submittedName>
        <fullName evidence="2">3-oxoadipate enol-lactonase 2</fullName>
        <ecNumber evidence="2">3.1.1.24</ecNumber>
    </submittedName>
</protein>
<dbReference type="PRINTS" id="PR00111">
    <property type="entry name" value="ABHYDROLASE"/>
</dbReference>
<gene>
    <name evidence="2" type="primary">catD_3</name>
    <name evidence="2" type="ORF">Mame_02249</name>
</gene>
<evidence type="ECO:0000259" key="1">
    <source>
        <dbReference type="Pfam" id="PF12697"/>
    </source>
</evidence>
<dbReference type="GO" id="GO:0042952">
    <property type="term" value="P:beta-ketoadipate pathway"/>
    <property type="evidence" value="ECO:0007669"/>
    <property type="project" value="InterPro"/>
</dbReference>
<dbReference type="Pfam" id="PF12697">
    <property type="entry name" value="Abhydrolase_6"/>
    <property type="match status" value="1"/>
</dbReference>
<dbReference type="PANTHER" id="PTHR43798:SF33">
    <property type="entry name" value="HYDROLASE, PUTATIVE (AFU_ORTHOLOGUE AFUA_2G14860)-RELATED"/>
    <property type="match status" value="1"/>
</dbReference>
<dbReference type="InterPro" id="IPR050266">
    <property type="entry name" value="AB_hydrolase_sf"/>
</dbReference>
<proteinExistence type="predicted"/>
<name>A0A1U9Z1L6_9HYPH</name>
<sequence>MMIRSGDAVLHVRDEGPRGSPVVLFANSLGTDLRVFDALFARLPRDLRVVRYDKRGHGLSDLTPGPYTIDMLSDDAIAICEALDLRDVTFVGLSIGGLIAQSFAIKRPDLTRALVLMDTAAKIGTAETWGERIAALSGGGIASISDSILSRWFAPAFLAGPEASQWRNMLERTPLEGYIACCEALAAADLTDGCARINCPAIAIAGALDGATPPALVAETARLCNAAFHVIEDAGHLPCVEKPDAVAALITDFLKKGSHD</sequence>
<reference evidence="2 3" key="1">
    <citation type="submission" date="2017-03" db="EMBL/GenBank/DDBJ databases">
        <title>Foreign affairs: Plasmid Transfer between Roseobacters and Rhizobia.</title>
        <authorList>
            <person name="Bartling P."/>
            <person name="Bunk B."/>
            <person name="Overmann J."/>
            <person name="Brinkmann H."/>
            <person name="Petersen J."/>
        </authorList>
    </citation>
    <scope>NUCLEOTIDE SEQUENCE [LARGE SCALE GENOMIC DNA]</scope>
    <source>
        <strain evidence="2 3">MACL11</strain>
    </source>
</reference>
<dbReference type="EMBL" id="CP020330">
    <property type="protein sequence ID" value="AQZ51584.1"/>
    <property type="molecule type" value="Genomic_DNA"/>
</dbReference>
<dbReference type="InterPro" id="IPR000073">
    <property type="entry name" value="AB_hydrolase_1"/>
</dbReference>
<dbReference type="Proteomes" id="UP000191135">
    <property type="component" value="Chromosome"/>
</dbReference>
<accession>A0A1U9Z1L6</accession>
<dbReference type="SUPFAM" id="SSF53474">
    <property type="entry name" value="alpha/beta-Hydrolases"/>
    <property type="match status" value="1"/>
</dbReference>
<dbReference type="AlphaFoldDB" id="A0A1U9Z1L6"/>
<dbReference type="InterPro" id="IPR029058">
    <property type="entry name" value="AB_hydrolase_fold"/>
</dbReference>
<dbReference type="STRING" id="1122214.Mame_02249"/>